<dbReference type="OrthoDB" id="2058382at2"/>
<protein>
    <submittedName>
        <fullName evidence="1">Uncharacterized protein</fullName>
    </submittedName>
</protein>
<dbReference type="RefSeq" id="WP_055214524.1">
    <property type="nucleotide sequence ID" value="NZ_CZBU01000001.1"/>
</dbReference>
<reference evidence="1 2" key="1">
    <citation type="submission" date="2015-09" db="EMBL/GenBank/DDBJ databases">
        <authorList>
            <consortium name="Pathogen Informatics"/>
        </authorList>
    </citation>
    <scope>NUCLEOTIDE SEQUENCE [LARGE SCALE GENOMIC DNA]</scope>
    <source>
        <strain evidence="1 2">2789STDY5834875</strain>
    </source>
</reference>
<evidence type="ECO:0000313" key="1">
    <source>
        <dbReference type="EMBL" id="CUQ75550.1"/>
    </source>
</evidence>
<dbReference type="EMBL" id="CZBU01000001">
    <property type="protein sequence ID" value="CUQ75550.1"/>
    <property type="molecule type" value="Genomic_DNA"/>
</dbReference>
<organism evidence="1 2">
    <name type="scientific">Lachnospira eligens</name>
    <dbReference type="NCBI Taxonomy" id="39485"/>
    <lineage>
        <taxon>Bacteria</taxon>
        <taxon>Bacillati</taxon>
        <taxon>Bacillota</taxon>
        <taxon>Clostridia</taxon>
        <taxon>Lachnospirales</taxon>
        <taxon>Lachnospiraceae</taxon>
        <taxon>Lachnospira</taxon>
    </lineage>
</organism>
<dbReference type="AlphaFoldDB" id="A0A174YXZ6"/>
<accession>A0A174YXZ6</accession>
<evidence type="ECO:0000313" key="2">
    <source>
        <dbReference type="Proteomes" id="UP000095621"/>
    </source>
</evidence>
<name>A0A174YXZ6_9FIRM</name>
<proteinExistence type="predicted"/>
<gene>
    <name evidence="1" type="ORF">ERS852490_00576</name>
</gene>
<dbReference type="Proteomes" id="UP000095621">
    <property type="component" value="Unassembled WGS sequence"/>
</dbReference>
<sequence>MFNTPTDCYNYIIENDLEMPVLGAMMNHVGGYSIAEIADGRFHNRDGEVSFSSPGYKINIPVTDDEIVTAVLNGLYVSAFISRNQDKYQIHFLVSGYPVDMKCRYEEHIAKGVVKYMIMSTIVACRLDSEKKLKEYIAD</sequence>